<dbReference type="InterPro" id="IPR011006">
    <property type="entry name" value="CheY-like_superfamily"/>
</dbReference>
<dbReference type="PANTHER" id="PTHR44591:SF3">
    <property type="entry name" value="RESPONSE REGULATORY DOMAIN-CONTAINING PROTEIN"/>
    <property type="match status" value="1"/>
</dbReference>
<dbReference type="Proteomes" id="UP001262754">
    <property type="component" value="Unassembled WGS sequence"/>
</dbReference>
<comment type="caution">
    <text evidence="5">The sequence shown here is derived from an EMBL/GenBank/DDBJ whole genome shotgun (WGS) entry which is preliminary data.</text>
</comment>
<dbReference type="SMART" id="SM00448">
    <property type="entry name" value="REC"/>
    <property type="match status" value="1"/>
</dbReference>
<dbReference type="PANTHER" id="PTHR44591">
    <property type="entry name" value="STRESS RESPONSE REGULATOR PROTEIN 1"/>
    <property type="match status" value="1"/>
</dbReference>
<dbReference type="SUPFAM" id="SSF52172">
    <property type="entry name" value="CheY-like"/>
    <property type="match status" value="1"/>
</dbReference>
<dbReference type="InterPro" id="IPR001789">
    <property type="entry name" value="Sig_transdc_resp-reg_receiver"/>
</dbReference>
<protein>
    <submittedName>
        <fullName evidence="5">CheY-like chemotaxis protein</fullName>
    </submittedName>
</protein>
<name>A0ABU1N3S2_9CAUL</name>
<sequence length="197" mass="22528">MQPSQHINLEKARALIVDDNHQSLDLLVGVLTSFGLRNVIRKESGREARDELEFQQVDLILANAHLPEIDGYDLIRWLRREADEASRMTPAIIVSAHTRRSQVEKARDCGANFIITKPISPAVMLERILWVARSDRLFIETESYVGPDRRWRNAGPPIEFPDGRRRDDQSIELSDGEGFNMSQDELDMLIKPLRSLA</sequence>
<dbReference type="InterPro" id="IPR050595">
    <property type="entry name" value="Bact_response_regulator"/>
</dbReference>
<evidence type="ECO:0000259" key="4">
    <source>
        <dbReference type="PROSITE" id="PS50110"/>
    </source>
</evidence>
<keyword evidence="1" id="KW-0597">Phosphoprotein</keyword>
<dbReference type="CDD" id="cd17546">
    <property type="entry name" value="REC_hyHK_CKI1_RcsC-like"/>
    <property type="match status" value="1"/>
</dbReference>
<gene>
    <name evidence="5" type="ORF">J2800_003828</name>
</gene>
<dbReference type="RefSeq" id="WP_056758309.1">
    <property type="nucleotide sequence ID" value="NZ_BMLD01000009.1"/>
</dbReference>
<evidence type="ECO:0000256" key="3">
    <source>
        <dbReference type="SAM" id="MobiDB-lite"/>
    </source>
</evidence>
<feature type="region of interest" description="Disordered" evidence="3">
    <location>
        <begin position="155"/>
        <end position="179"/>
    </location>
</feature>
<evidence type="ECO:0000256" key="2">
    <source>
        <dbReference type="PROSITE-ProRule" id="PRU00169"/>
    </source>
</evidence>
<accession>A0ABU1N3S2</accession>
<dbReference type="Gene3D" id="3.40.50.2300">
    <property type="match status" value="1"/>
</dbReference>
<keyword evidence="6" id="KW-1185">Reference proteome</keyword>
<feature type="domain" description="Response regulatory" evidence="4">
    <location>
        <begin position="13"/>
        <end position="132"/>
    </location>
</feature>
<reference evidence="5 6" key="1">
    <citation type="submission" date="2023-07" db="EMBL/GenBank/DDBJ databases">
        <title>Sorghum-associated microbial communities from plants grown in Nebraska, USA.</title>
        <authorList>
            <person name="Schachtman D."/>
        </authorList>
    </citation>
    <scope>NUCLEOTIDE SEQUENCE [LARGE SCALE GENOMIC DNA]</scope>
    <source>
        <strain evidence="5 6">DS2154</strain>
    </source>
</reference>
<evidence type="ECO:0000313" key="5">
    <source>
        <dbReference type="EMBL" id="MDR6533067.1"/>
    </source>
</evidence>
<evidence type="ECO:0000256" key="1">
    <source>
        <dbReference type="ARBA" id="ARBA00022553"/>
    </source>
</evidence>
<comment type="caution">
    <text evidence="2">Lacks conserved residue(s) required for the propagation of feature annotation.</text>
</comment>
<organism evidence="5 6">
    <name type="scientific">Caulobacter rhizosphaerae</name>
    <dbReference type="NCBI Taxonomy" id="2010972"/>
    <lineage>
        <taxon>Bacteria</taxon>
        <taxon>Pseudomonadati</taxon>
        <taxon>Pseudomonadota</taxon>
        <taxon>Alphaproteobacteria</taxon>
        <taxon>Caulobacterales</taxon>
        <taxon>Caulobacteraceae</taxon>
        <taxon>Caulobacter</taxon>
    </lineage>
</organism>
<dbReference type="Pfam" id="PF00072">
    <property type="entry name" value="Response_reg"/>
    <property type="match status" value="1"/>
</dbReference>
<dbReference type="PROSITE" id="PS50110">
    <property type="entry name" value="RESPONSE_REGULATORY"/>
    <property type="match status" value="1"/>
</dbReference>
<proteinExistence type="predicted"/>
<dbReference type="EMBL" id="JAVDRL010000011">
    <property type="protein sequence ID" value="MDR6533067.1"/>
    <property type="molecule type" value="Genomic_DNA"/>
</dbReference>
<evidence type="ECO:0000313" key="6">
    <source>
        <dbReference type="Proteomes" id="UP001262754"/>
    </source>
</evidence>